<dbReference type="Pfam" id="PF00271">
    <property type="entry name" value="Helicase_C"/>
    <property type="match status" value="1"/>
</dbReference>
<evidence type="ECO:0000256" key="5">
    <source>
        <dbReference type="ARBA" id="ARBA00038437"/>
    </source>
</evidence>
<keyword evidence="3 11" id="KW-0347">Helicase</keyword>
<feature type="compositionally biased region" description="Basic residues" evidence="7">
    <location>
        <begin position="418"/>
        <end position="428"/>
    </location>
</feature>
<dbReference type="InterPro" id="IPR050079">
    <property type="entry name" value="DEAD_box_RNA_helicase"/>
</dbReference>
<organism evidence="11 12">
    <name type="scientific">Pelagerythrobacter marensis</name>
    <dbReference type="NCBI Taxonomy" id="543877"/>
    <lineage>
        <taxon>Bacteria</taxon>
        <taxon>Pseudomonadati</taxon>
        <taxon>Pseudomonadota</taxon>
        <taxon>Alphaproteobacteria</taxon>
        <taxon>Sphingomonadales</taxon>
        <taxon>Erythrobacteraceae</taxon>
        <taxon>Pelagerythrobacter</taxon>
    </lineage>
</organism>
<dbReference type="OrthoDB" id="9805696at2"/>
<evidence type="ECO:0000313" key="12">
    <source>
        <dbReference type="Proteomes" id="UP000037643"/>
    </source>
</evidence>
<accession>A0A0G3X9R9</accession>
<reference evidence="11 12" key="1">
    <citation type="submission" date="2015-06" db="EMBL/GenBank/DDBJ databases">
        <authorList>
            <person name="Kim K.M."/>
        </authorList>
    </citation>
    <scope>NUCLEOTIDE SEQUENCE [LARGE SCALE GENOMIC DNA]</scope>
    <source>
        <strain evidence="11 12">KCTC 22370</strain>
    </source>
</reference>
<dbReference type="KEGG" id="amx:AM2010_1012"/>
<evidence type="ECO:0000256" key="2">
    <source>
        <dbReference type="ARBA" id="ARBA00022801"/>
    </source>
</evidence>
<keyword evidence="4" id="KW-0067">ATP-binding</keyword>
<dbReference type="InterPro" id="IPR014001">
    <property type="entry name" value="Helicase_ATP-bd"/>
</dbReference>
<evidence type="ECO:0000259" key="8">
    <source>
        <dbReference type="PROSITE" id="PS51192"/>
    </source>
</evidence>
<feature type="domain" description="Helicase ATP-binding" evidence="8">
    <location>
        <begin position="32"/>
        <end position="207"/>
    </location>
</feature>
<dbReference type="Proteomes" id="UP000037643">
    <property type="component" value="Chromosome"/>
</dbReference>
<dbReference type="STRING" id="543877.AM2010_1012"/>
<name>A0A0G3X9R9_9SPHN</name>
<dbReference type="PROSITE" id="PS51195">
    <property type="entry name" value="Q_MOTIF"/>
    <property type="match status" value="1"/>
</dbReference>
<evidence type="ECO:0000259" key="9">
    <source>
        <dbReference type="PROSITE" id="PS51194"/>
    </source>
</evidence>
<gene>
    <name evidence="11" type="ORF">AM2010_1012</name>
</gene>
<dbReference type="GO" id="GO:0005829">
    <property type="term" value="C:cytosol"/>
    <property type="evidence" value="ECO:0007669"/>
    <property type="project" value="TreeGrafter"/>
</dbReference>
<evidence type="ECO:0000256" key="1">
    <source>
        <dbReference type="ARBA" id="ARBA00022741"/>
    </source>
</evidence>
<dbReference type="EMBL" id="CP011805">
    <property type="protein sequence ID" value="AKM07088.1"/>
    <property type="molecule type" value="Genomic_DNA"/>
</dbReference>
<dbReference type="InterPro" id="IPR044742">
    <property type="entry name" value="DEAD/DEAH_RhlB"/>
</dbReference>
<keyword evidence="1" id="KW-0547">Nucleotide-binding</keyword>
<keyword evidence="2" id="KW-0378">Hydrolase</keyword>
<feature type="domain" description="DEAD-box RNA helicase Q" evidence="10">
    <location>
        <begin position="1"/>
        <end position="29"/>
    </location>
</feature>
<protein>
    <submittedName>
        <fullName evidence="11">DEAD/DEAH box helicase</fullName>
    </submittedName>
</protein>
<dbReference type="PANTHER" id="PTHR47959">
    <property type="entry name" value="ATP-DEPENDENT RNA HELICASE RHLE-RELATED"/>
    <property type="match status" value="1"/>
</dbReference>
<dbReference type="PANTHER" id="PTHR47959:SF13">
    <property type="entry name" value="ATP-DEPENDENT RNA HELICASE RHLE"/>
    <property type="match status" value="1"/>
</dbReference>
<dbReference type="Gene3D" id="3.40.50.300">
    <property type="entry name" value="P-loop containing nucleotide triphosphate hydrolases"/>
    <property type="match status" value="2"/>
</dbReference>
<evidence type="ECO:0000256" key="4">
    <source>
        <dbReference type="ARBA" id="ARBA00022840"/>
    </source>
</evidence>
<feature type="domain" description="Helicase C-terminal" evidence="9">
    <location>
        <begin position="218"/>
        <end position="383"/>
    </location>
</feature>
<comment type="similarity">
    <text evidence="5">Belongs to the DEAD box helicase family.</text>
</comment>
<dbReference type="SMART" id="SM00487">
    <property type="entry name" value="DEXDc"/>
    <property type="match status" value="1"/>
</dbReference>
<dbReference type="PROSITE" id="PS51194">
    <property type="entry name" value="HELICASE_CTER"/>
    <property type="match status" value="1"/>
</dbReference>
<feature type="short sequence motif" description="Q motif" evidence="6">
    <location>
        <begin position="1"/>
        <end position="29"/>
    </location>
</feature>
<dbReference type="SMART" id="SM00490">
    <property type="entry name" value="HELICc"/>
    <property type="match status" value="1"/>
</dbReference>
<dbReference type="SUPFAM" id="SSF52540">
    <property type="entry name" value="P-loop containing nucleoside triphosphate hydrolases"/>
    <property type="match status" value="1"/>
</dbReference>
<dbReference type="AlphaFoldDB" id="A0A0G3X9R9"/>
<dbReference type="CDD" id="cd18787">
    <property type="entry name" value="SF2_C_DEAD"/>
    <property type="match status" value="1"/>
</dbReference>
<evidence type="ECO:0000313" key="11">
    <source>
        <dbReference type="EMBL" id="AKM07088.1"/>
    </source>
</evidence>
<feature type="compositionally biased region" description="Basic and acidic residues" evidence="7">
    <location>
        <begin position="430"/>
        <end position="441"/>
    </location>
</feature>
<dbReference type="InterPro" id="IPR027417">
    <property type="entry name" value="P-loop_NTPase"/>
</dbReference>
<feature type="compositionally biased region" description="Basic residues" evidence="7">
    <location>
        <begin position="446"/>
        <end position="459"/>
    </location>
</feature>
<feature type="compositionally biased region" description="Basic and acidic residues" evidence="7">
    <location>
        <begin position="406"/>
        <end position="417"/>
    </location>
</feature>
<dbReference type="RefSeq" id="WP_047806162.1">
    <property type="nucleotide sequence ID" value="NZ_CP011805.1"/>
</dbReference>
<dbReference type="GO" id="GO:0016787">
    <property type="term" value="F:hydrolase activity"/>
    <property type="evidence" value="ECO:0007669"/>
    <property type="project" value="UniProtKB-KW"/>
</dbReference>
<dbReference type="InterPro" id="IPR001650">
    <property type="entry name" value="Helicase_C-like"/>
</dbReference>
<dbReference type="CDD" id="cd00268">
    <property type="entry name" value="DEADc"/>
    <property type="match status" value="1"/>
</dbReference>
<feature type="region of interest" description="Disordered" evidence="7">
    <location>
        <begin position="385"/>
        <end position="459"/>
    </location>
</feature>
<dbReference type="PATRIC" id="fig|543877.4.peg.1025"/>
<dbReference type="GO" id="GO:0003676">
    <property type="term" value="F:nucleic acid binding"/>
    <property type="evidence" value="ECO:0007669"/>
    <property type="project" value="InterPro"/>
</dbReference>
<evidence type="ECO:0000256" key="3">
    <source>
        <dbReference type="ARBA" id="ARBA00022806"/>
    </source>
</evidence>
<evidence type="ECO:0000259" key="10">
    <source>
        <dbReference type="PROSITE" id="PS51195"/>
    </source>
</evidence>
<proteinExistence type="inferred from homology"/>
<dbReference type="PROSITE" id="PS51192">
    <property type="entry name" value="HELICASE_ATP_BIND_1"/>
    <property type="match status" value="1"/>
</dbReference>
<dbReference type="InterPro" id="IPR014014">
    <property type="entry name" value="RNA_helicase_DEAD_Q_motif"/>
</dbReference>
<keyword evidence="12" id="KW-1185">Reference proteome</keyword>
<dbReference type="GO" id="GO:0005524">
    <property type="term" value="F:ATP binding"/>
    <property type="evidence" value="ECO:0007669"/>
    <property type="project" value="UniProtKB-KW"/>
</dbReference>
<sequence length="459" mass="50301">MTFDQLGLSQPVLQALDLKGYNTPTPIQAQAIPPVLEGRDLLGIAQTGTGKTAAFMLPSIDRLREAGRQTPFKSCRMLVLAPTRELAGQIAQSAKDYGALAGLKVQSIVGGTSVNKDRNKLHRGTDILVATPGRLLDLIDQKAFGLGSVEILVLDEADQMLDLGFIHALRKISQLVPEDRQTLFFSATMPKQIKELVGKYCRQPVHVSVTPESTTAERIAQYLFMVQQDEKQTLLEMILRGRHPVPGKIERVLVFTRTKHGADRVVKKLAQAGVPANAIHGNKSQPQRERALSEFRSAKTPVLVATDVAARGIDIPGVSHVVNYELPNVPEQYVHRIGRTARAGADGIAIAFCAEDERAYLKDIRKTTDAEFERLPLPDNFRAVVEGVGPTKPEPRQPRQRVAVKPRGDGRSGEQRKSSSKHPGRAGKPRAAEGRSGEGEGGRPQQQRRRRRPGRSGRA</sequence>
<evidence type="ECO:0000256" key="6">
    <source>
        <dbReference type="PROSITE-ProRule" id="PRU00552"/>
    </source>
</evidence>
<evidence type="ECO:0000256" key="7">
    <source>
        <dbReference type="SAM" id="MobiDB-lite"/>
    </source>
</evidence>
<dbReference type="GO" id="GO:0003724">
    <property type="term" value="F:RNA helicase activity"/>
    <property type="evidence" value="ECO:0007669"/>
    <property type="project" value="InterPro"/>
</dbReference>
<dbReference type="Pfam" id="PF00270">
    <property type="entry name" value="DEAD"/>
    <property type="match status" value="1"/>
</dbReference>
<dbReference type="InterPro" id="IPR011545">
    <property type="entry name" value="DEAD/DEAH_box_helicase_dom"/>
</dbReference>